<dbReference type="SUPFAM" id="SSF103025">
    <property type="entry name" value="Folate-binding domain"/>
    <property type="match status" value="1"/>
</dbReference>
<evidence type="ECO:0000256" key="5">
    <source>
        <dbReference type="ARBA" id="ARBA00093637"/>
    </source>
</evidence>
<dbReference type="STRING" id="1035309.A0A2C5WQE3"/>
<keyword evidence="8" id="KW-1185">Reference proteome</keyword>
<dbReference type="EMBL" id="APWK03000129">
    <property type="protein sequence ID" value="PHH50488.1"/>
    <property type="molecule type" value="Genomic_DNA"/>
</dbReference>
<keyword evidence="7" id="KW-0808">Transferase</keyword>
<dbReference type="NCBIfam" id="TIGR03317">
    <property type="entry name" value="ygfZ_signature"/>
    <property type="match status" value="1"/>
</dbReference>
<dbReference type="PANTHER" id="PTHR22602">
    <property type="entry name" value="TRANSFERASE CAF17, MITOCHONDRIAL-RELATED"/>
    <property type="match status" value="1"/>
</dbReference>
<keyword evidence="3" id="KW-0496">Mitochondrion</keyword>
<feature type="compositionally biased region" description="Acidic residues" evidence="6">
    <location>
        <begin position="443"/>
        <end position="455"/>
    </location>
</feature>
<evidence type="ECO:0000256" key="2">
    <source>
        <dbReference type="ARBA" id="ARBA00022946"/>
    </source>
</evidence>
<evidence type="ECO:0000256" key="4">
    <source>
        <dbReference type="ARBA" id="ARBA00093447"/>
    </source>
</evidence>
<proteinExistence type="inferred from homology"/>
<protein>
    <recommendedName>
        <fullName evidence="5">Iron-sulfur cluster assembly factor IBA57 homolog, mitochondrial</fullName>
    </recommendedName>
</protein>
<evidence type="ECO:0000256" key="3">
    <source>
        <dbReference type="ARBA" id="ARBA00023128"/>
    </source>
</evidence>
<evidence type="ECO:0000313" key="7">
    <source>
        <dbReference type="EMBL" id="PHH50488.1"/>
    </source>
</evidence>
<dbReference type="OrthoDB" id="191995at2759"/>
<comment type="subcellular location">
    <subcellularLocation>
        <location evidence="1">Mitochondrion matrix</location>
    </subcellularLocation>
</comment>
<comment type="caution">
    <text evidence="7">The sequence shown here is derived from an EMBL/GenBank/DDBJ whole genome shotgun (WGS) entry which is preliminary data.</text>
</comment>
<accession>A0A2C5WQE3</accession>
<comment type="similarity">
    <text evidence="4">Belongs to the GcvT family. CAF17/IBA57 subfamily.</text>
</comment>
<gene>
    <name evidence="7" type="primary">CAF17</name>
    <name evidence="7" type="ORF">CFIMG_005735RA</name>
</gene>
<evidence type="ECO:0000256" key="1">
    <source>
        <dbReference type="ARBA" id="ARBA00004305"/>
    </source>
</evidence>
<dbReference type="AlphaFoldDB" id="A0A2C5WQE3"/>
<reference evidence="7 8" key="1">
    <citation type="journal article" date="2013" name="Fungal Biol.">
        <title>Analysis of microsatellite markers in the genome of the plant pathogen Ceratocystis fimbriata.</title>
        <authorList>
            <person name="Simpson M.C."/>
            <person name="Wilken P.M."/>
            <person name="Coetzee M.P."/>
            <person name="Wingfield M.J."/>
            <person name="Wingfield B.D."/>
        </authorList>
    </citation>
    <scope>NUCLEOTIDE SEQUENCE [LARGE SCALE GENOMIC DNA]</scope>
    <source>
        <strain evidence="7 8">CBS 114723</strain>
    </source>
</reference>
<dbReference type="InterPro" id="IPR017703">
    <property type="entry name" value="YgfZ/GCV_T_CS"/>
</dbReference>
<name>A0A2C5WQE3_9PEZI</name>
<organism evidence="7 8">
    <name type="scientific">Ceratocystis fimbriata CBS 114723</name>
    <dbReference type="NCBI Taxonomy" id="1035309"/>
    <lineage>
        <taxon>Eukaryota</taxon>
        <taxon>Fungi</taxon>
        <taxon>Dikarya</taxon>
        <taxon>Ascomycota</taxon>
        <taxon>Pezizomycotina</taxon>
        <taxon>Sordariomycetes</taxon>
        <taxon>Hypocreomycetidae</taxon>
        <taxon>Microascales</taxon>
        <taxon>Ceratocystidaceae</taxon>
        <taxon>Ceratocystis</taxon>
    </lineage>
</organism>
<dbReference type="GO" id="GO:0016740">
    <property type="term" value="F:transferase activity"/>
    <property type="evidence" value="ECO:0007669"/>
    <property type="project" value="UniProtKB-KW"/>
</dbReference>
<dbReference type="InterPro" id="IPR045179">
    <property type="entry name" value="YgfZ/GcvT"/>
</dbReference>
<dbReference type="Proteomes" id="UP000222788">
    <property type="component" value="Unassembled WGS sequence"/>
</dbReference>
<dbReference type="Gene3D" id="3.30.1360.120">
    <property type="entry name" value="Probable tRNA modification gtpase trme, domain 1"/>
    <property type="match status" value="1"/>
</dbReference>
<dbReference type="PANTHER" id="PTHR22602:SF0">
    <property type="entry name" value="TRANSFERASE CAF17, MITOCHONDRIAL-RELATED"/>
    <property type="match status" value="1"/>
</dbReference>
<reference evidence="7 8" key="2">
    <citation type="journal article" date="2013" name="IMA Fungus">
        <title>IMA Genome-F 1: Ceratocystis fimbriata: Draft nuclear genome sequence for the plant pathogen, Ceratocystis fimbriata.</title>
        <authorList>
            <person name="Wilken P.M."/>
            <person name="Steenkamp E.T."/>
            <person name="Wingfield M.J."/>
            <person name="de Beer Z.W."/>
            <person name="Wingfield B.D."/>
        </authorList>
    </citation>
    <scope>NUCLEOTIDE SEQUENCE [LARGE SCALE GENOMIC DNA]</scope>
    <source>
        <strain evidence="7 8">CBS 114723</strain>
    </source>
</reference>
<dbReference type="GO" id="GO:0005759">
    <property type="term" value="C:mitochondrial matrix"/>
    <property type="evidence" value="ECO:0007669"/>
    <property type="project" value="UniProtKB-SubCell"/>
</dbReference>
<dbReference type="InterPro" id="IPR027266">
    <property type="entry name" value="TrmE/GcvT-like"/>
</dbReference>
<dbReference type="GO" id="GO:0016226">
    <property type="term" value="P:iron-sulfur cluster assembly"/>
    <property type="evidence" value="ECO:0007669"/>
    <property type="project" value="TreeGrafter"/>
</dbReference>
<feature type="region of interest" description="Disordered" evidence="6">
    <location>
        <begin position="435"/>
        <end position="455"/>
    </location>
</feature>
<evidence type="ECO:0000313" key="8">
    <source>
        <dbReference type="Proteomes" id="UP000222788"/>
    </source>
</evidence>
<evidence type="ECO:0000256" key="6">
    <source>
        <dbReference type="SAM" id="MobiDB-lite"/>
    </source>
</evidence>
<sequence>MNLSRCILTAPLRSRTASVCTTCLGRPFSQRRAVGNATPKPAVEPFLSGVSTLPERRLISVSGPDAAKFLNGVVTAEIKSDGPHPPVQYAGFLTARGRVVNDVFIYADILGIGKDGPEASFLIEVDASEAQGLEKLIKKYKLRAKFNTRLLDQGEVGLWVAWNGKGKAALNRNVLQRYYGGPVIAAADARLAQLGSRILSPYSYKSPAGVLGIKSVPPEAYRLRRYLHGIAEGQAEILKANALPMEMNMDILNGISFSKGCYVGQELTIRTRHRGVVRKRLLPCVVYTEEETAPKGLEYSSHGDLAANIPQDTGIFRAAKKRRVRSSGRWVGGVGNIGLALCRIDSMAGLTIPGEEPDAPEVYNPFAEFDMKFQPKSEVPIESRVPNPDGITEEPVDKDGGAIMEALSLSANDRVEHTLRVKPFVPEWMRSALDQQLGRAKDEEIEDEGEEKEEQ</sequence>
<keyword evidence="2" id="KW-0809">Transit peptide</keyword>